<sequence>MYKRIIILFLLLIGMFTPNGSIKSLLIAQSCSQQIDAGTTQPVGASATLRVNRQIPEGIWGDFSYLDILKKYDSVSKADSIFGNRIIQLQIEDGNLYASGPYSQESTPLEENLYDIKLIDDENLVLIDLNTGDRQRMQKIVYDISKFQYYEIFNLVLNKMRFMWFGGCYDVSDKDNEINKIYFGEDGSVKGYEGFISYGFGTDSEGQDFIYLTEKGDQIKYKHLLINYVSGEYLLYNAGECEDIDMPLIKADLKMTLKKVE</sequence>
<reference evidence="1" key="1">
    <citation type="submission" date="2020-08" db="EMBL/GenBank/DDBJ databases">
        <title>Genome public.</title>
        <authorList>
            <person name="Liu C."/>
            <person name="Sun Q."/>
        </authorList>
    </citation>
    <scope>NUCLEOTIDE SEQUENCE</scope>
    <source>
        <strain evidence="1">N12</strain>
    </source>
</reference>
<organism evidence="1 2">
    <name type="scientific">Jilunia laotingensis</name>
    <dbReference type="NCBI Taxonomy" id="2763675"/>
    <lineage>
        <taxon>Bacteria</taxon>
        <taxon>Pseudomonadati</taxon>
        <taxon>Bacteroidota</taxon>
        <taxon>Bacteroidia</taxon>
        <taxon>Bacteroidales</taxon>
        <taxon>Bacteroidaceae</taxon>
        <taxon>Jilunia</taxon>
    </lineage>
</organism>
<dbReference type="AlphaFoldDB" id="A0A926F3Z0"/>
<name>A0A926F3Z0_9BACT</name>
<dbReference type="Proteomes" id="UP000651085">
    <property type="component" value="Unassembled WGS sequence"/>
</dbReference>
<protein>
    <submittedName>
        <fullName evidence="1">Uncharacterized protein</fullName>
    </submittedName>
</protein>
<comment type="caution">
    <text evidence="1">The sequence shown here is derived from an EMBL/GenBank/DDBJ whole genome shotgun (WGS) entry which is preliminary data.</text>
</comment>
<dbReference type="EMBL" id="JACRTF010000001">
    <property type="protein sequence ID" value="MBC8592941.1"/>
    <property type="molecule type" value="Genomic_DNA"/>
</dbReference>
<dbReference type="RefSeq" id="WP_262434104.1">
    <property type="nucleotide sequence ID" value="NZ_JACRTF010000001.1"/>
</dbReference>
<keyword evidence="2" id="KW-1185">Reference proteome</keyword>
<gene>
    <name evidence="1" type="ORF">H8744_06665</name>
</gene>
<accession>A0A926F3Z0</accession>
<evidence type="ECO:0000313" key="2">
    <source>
        <dbReference type="Proteomes" id="UP000651085"/>
    </source>
</evidence>
<evidence type="ECO:0000313" key="1">
    <source>
        <dbReference type="EMBL" id="MBC8592941.1"/>
    </source>
</evidence>
<proteinExistence type="predicted"/>